<dbReference type="GeneID" id="80924167"/>
<dbReference type="Gene3D" id="1.10.8.270">
    <property type="entry name" value="putative rabgap domain of human tbc1 domain family member 14 like domains"/>
    <property type="match status" value="1"/>
</dbReference>
<dbReference type="AlphaFoldDB" id="A0AA35JK04"/>
<dbReference type="GO" id="GO:0005509">
    <property type="term" value="F:calcium ion binding"/>
    <property type="evidence" value="ECO:0007669"/>
    <property type="project" value="InterPro"/>
</dbReference>
<dbReference type="SUPFAM" id="SSF47923">
    <property type="entry name" value="Ypt/Rab-GAP domain of gyp1p"/>
    <property type="match status" value="2"/>
</dbReference>
<reference evidence="5" key="1">
    <citation type="submission" date="2022-10" db="EMBL/GenBank/DDBJ databases">
        <authorList>
            <person name="Byrne P K."/>
        </authorList>
    </citation>
    <scope>NUCLEOTIDE SEQUENCE</scope>
    <source>
        <strain evidence="5">IFO1802</strain>
    </source>
</reference>
<dbReference type="Pfam" id="PF00566">
    <property type="entry name" value="RabGAP-TBC"/>
    <property type="match status" value="1"/>
</dbReference>
<dbReference type="PANTHER" id="PTHR47219">
    <property type="entry name" value="RAB GTPASE-ACTIVATING PROTEIN 1-LIKE"/>
    <property type="match status" value="1"/>
</dbReference>
<dbReference type="GO" id="GO:0005096">
    <property type="term" value="F:GTPase activator activity"/>
    <property type="evidence" value="ECO:0007669"/>
    <property type="project" value="UniProtKB-KW"/>
</dbReference>
<evidence type="ECO:0000256" key="2">
    <source>
        <dbReference type="SAM" id="MobiDB-lite"/>
    </source>
</evidence>
<sequence length="952" mass="109577">MSFFDSLRQKAPFLDKLADSFAPTLTRDQKFRLKYKLPASENILEDTNAEVSFATSNGDGNKHSDMVSNKGRKTAYVYSGRLFLTPHFLVFRDAFDHSSCILILNISTIKRVERSPSESYEFALLVTLYTGAKVLIQFIGIRYRSEQFCSQLKSNLKENIPNAKNLPAFLETSYSEFLIAKNILGKKDIAVPRAGLGQHFKYPGNHTMAKEKAKLRLWFDYFKENGRNLAVVQTHMFRKLVRIGIPNRMRGEIWELCSGAMYMRYANAGEYEKILNDNTGKTSQAIDEIEKDLKRSLPEYSAYQTEEGIQRLRNVLTAYSWKNPDVGYCQAMNIVVAGFLIFMSEEQAFWCLCNLCDIYVPGYYSKTMYGTLLDQKVFESFVEDRMPVLWEYIVQHDIQLSVVSLPWFLSLFFTSMPLEYAVRIMDIFFMNGSITLFQVALAVLKINADDILQADDDGMFIAIIKHYFQTLGQSAHPDSSDIKYRQITRFQELLVTAFKEFSVITEEMAMQVRHKYEKGIFQNIETFMKRTQLRHMPRTFNLSSENLSNIYDMFYQSIETYKISMGTGSSNMGFEVFIQFLSKFCDSCRPCGKDSDPAFRKQKRNFLQRLFDNWDSAHIGELTLNDVVTGLDKLLTVDLLQAINYFFSLYDADDDGELHREEVLQLSEGLLLLTEPWKSGRYVDLLTKKHIEDDIAESIIKESGEEIITMNQIELPTGVTIDEEKYKAEQAERYLKAASNFLQRSFEYAKAIDLAEEINLIDLSDDEDEDEEKHTAKLKRMESIKANAALDPTHPKVIDLPTFRMIILADETYELFFSNTLRSSIHVDERININNKNKVFRSMFDGILADGKRVAEQVRRRVDSVATRNSITSAESTPTAAAGSATTKEEKYDDLDDFTSDHQSEHEELLQNSWFEIDDANENNANTMQERPFEPLSKNSTDKNSNLIEFEA</sequence>
<dbReference type="Proteomes" id="UP001162087">
    <property type="component" value="Chromosome 7"/>
</dbReference>
<dbReference type="InterPro" id="IPR004182">
    <property type="entry name" value="GRAM"/>
</dbReference>
<feature type="domain" description="Rab-GAP TBC" evidence="3">
    <location>
        <begin position="244"/>
        <end position="432"/>
    </location>
</feature>
<dbReference type="GO" id="GO:0030427">
    <property type="term" value="C:site of polarized growth"/>
    <property type="evidence" value="ECO:0007669"/>
    <property type="project" value="UniProtKB-ARBA"/>
</dbReference>
<dbReference type="PANTHER" id="PTHR47219:SF20">
    <property type="entry name" value="TBC1 DOMAIN FAMILY MEMBER 2B"/>
    <property type="match status" value="1"/>
</dbReference>
<dbReference type="InterPro" id="IPR002048">
    <property type="entry name" value="EF_hand_dom"/>
</dbReference>
<dbReference type="FunFam" id="1.10.8.270:FF:000015">
    <property type="entry name" value="GTPase activating protein (Gyp2)"/>
    <property type="match status" value="1"/>
</dbReference>
<evidence type="ECO:0008006" key="7">
    <source>
        <dbReference type="Google" id="ProtNLM"/>
    </source>
</evidence>
<feature type="compositionally biased region" description="Low complexity" evidence="2">
    <location>
        <begin position="870"/>
        <end position="886"/>
    </location>
</feature>
<organism evidence="5 6">
    <name type="scientific">Saccharomyces kudriavzevii (strain ATCC MYA-4449 / AS 2.2408 / CBS 8840 / NBRC 1802 / NCYC 2889)</name>
    <name type="common">Yeast</name>
    <dbReference type="NCBI Taxonomy" id="226230"/>
    <lineage>
        <taxon>Eukaryota</taxon>
        <taxon>Fungi</taxon>
        <taxon>Dikarya</taxon>
        <taxon>Ascomycota</taxon>
        <taxon>Saccharomycotina</taxon>
        <taxon>Saccharomycetes</taxon>
        <taxon>Saccharomycetales</taxon>
        <taxon>Saccharomycetaceae</taxon>
        <taxon>Saccharomyces</taxon>
    </lineage>
</organism>
<feature type="region of interest" description="Disordered" evidence="2">
    <location>
        <begin position="864"/>
        <end position="904"/>
    </location>
</feature>
<dbReference type="EMBL" id="OX365902">
    <property type="protein sequence ID" value="CAI4062396.1"/>
    <property type="molecule type" value="Genomic_DNA"/>
</dbReference>
<evidence type="ECO:0000313" key="6">
    <source>
        <dbReference type="Proteomes" id="UP001162087"/>
    </source>
</evidence>
<dbReference type="InterPro" id="IPR050302">
    <property type="entry name" value="Rab_GAP_TBC_domain"/>
</dbReference>
<dbReference type="SMART" id="SM00568">
    <property type="entry name" value="GRAM"/>
    <property type="match status" value="1"/>
</dbReference>
<keyword evidence="1" id="KW-0343">GTPase activation</keyword>
<dbReference type="InterPro" id="IPR000195">
    <property type="entry name" value="Rab-GAP-TBC_dom"/>
</dbReference>
<evidence type="ECO:0000259" key="3">
    <source>
        <dbReference type="PROSITE" id="PS50086"/>
    </source>
</evidence>
<dbReference type="PROSITE" id="PS50086">
    <property type="entry name" value="TBC_RABGAP"/>
    <property type="match status" value="1"/>
</dbReference>
<feature type="domain" description="EF-hand" evidence="4">
    <location>
        <begin position="638"/>
        <end position="673"/>
    </location>
</feature>
<evidence type="ECO:0000256" key="1">
    <source>
        <dbReference type="ARBA" id="ARBA00022468"/>
    </source>
</evidence>
<dbReference type="InterPro" id="IPR011992">
    <property type="entry name" value="EF-hand-dom_pair"/>
</dbReference>
<gene>
    <name evidence="5" type="primary">SKDI07G3490</name>
    <name evidence="5" type="ORF">SKDI_07G3490</name>
</gene>
<dbReference type="Gene3D" id="1.10.238.10">
    <property type="entry name" value="EF-hand"/>
    <property type="match status" value="1"/>
</dbReference>
<feature type="region of interest" description="Disordered" evidence="2">
    <location>
        <begin position="918"/>
        <end position="952"/>
    </location>
</feature>
<dbReference type="SMART" id="SM00164">
    <property type="entry name" value="TBC"/>
    <property type="match status" value="1"/>
</dbReference>
<evidence type="ECO:0000259" key="4">
    <source>
        <dbReference type="PROSITE" id="PS50222"/>
    </source>
</evidence>
<name>A0AA35JK04_SACK1</name>
<accession>A0AA35JK04</accession>
<dbReference type="PROSITE" id="PS50222">
    <property type="entry name" value="EF_HAND_2"/>
    <property type="match status" value="1"/>
</dbReference>
<proteinExistence type="predicted"/>
<dbReference type="GO" id="GO:0031267">
    <property type="term" value="F:small GTPase binding"/>
    <property type="evidence" value="ECO:0007669"/>
    <property type="project" value="TreeGrafter"/>
</dbReference>
<dbReference type="InterPro" id="IPR035969">
    <property type="entry name" value="Rab-GAP_TBC_sf"/>
</dbReference>
<dbReference type="Gene3D" id="1.10.10.750">
    <property type="entry name" value="Ypt/Rab-GAP domain of gyp1p, domain 1"/>
    <property type="match status" value="1"/>
</dbReference>
<dbReference type="RefSeq" id="XP_056087867.1">
    <property type="nucleotide sequence ID" value="XM_056228113.1"/>
</dbReference>
<keyword evidence="6" id="KW-1185">Reference proteome</keyword>
<dbReference type="Gene3D" id="1.10.472.80">
    <property type="entry name" value="Ypt/Rab-GAP domain of gyp1p, domain 3"/>
    <property type="match status" value="1"/>
</dbReference>
<dbReference type="Pfam" id="PF02893">
    <property type="entry name" value="GRAM"/>
    <property type="match status" value="1"/>
</dbReference>
<feature type="compositionally biased region" description="Polar residues" evidence="2">
    <location>
        <begin position="937"/>
        <end position="952"/>
    </location>
</feature>
<dbReference type="SUPFAM" id="SSF47473">
    <property type="entry name" value="EF-hand"/>
    <property type="match status" value="1"/>
</dbReference>
<evidence type="ECO:0000313" key="5">
    <source>
        <dbReference type="EMBL" id="CAI4062396.1"/>
    </source>
</evidence>
<protein>
    <recommendedName>
        <fullName evidence="7">MDR1-like protein</fullName>
    </recommendedName>
</protein>
<dbReference type="FunFam" id="1.10.238.10:FF:000404">
    <property type="entry name" value="Mdr1p"/>
    <property type="match status" value="1"/>
</dbReference>